<keyword evidence="1" id="KW-0732">Signal</keyword>
<evidence type="ECO:0000256" key="1">
    <source>
        <dbReference type="SAM" id="SignalP"/>
    </source>
</evidence>
<reference evidence="2 3" key="1">
    <citation type="submission" date="2022-06" db="EMBL/GenBank/DDBJ databases">
        <title>Whole-genome of Asaia lannensis strain LMG 27011T.</title>
        <authorList>
            <person name="Sombolestani A."/>
        </authorList>
    </citation>
    <scope>NUCLEOTIDE SEQUENCE [LARGE SCALE GENOMIC DNA]</scope>
    <source>
        <strain evidence="2 3">NBRC 102526</strain>
    </source>
</reference>
<evidence type="ECO:0000313" key="3">
    <source>
        <dbReference type="Proteomes" id="UP001523401"/>
    </source>
</evidence>
<dbReference type="Proteomes" id="UP001523401">
    <property type="component" value="Unassembled WGS sequence"/>
</dbReference>
<dbReference type="Pfam" id="PF09898">
    <property type="entry name" value="DUF2125"/>
    <property type="match status" value="1"/>
</dbReference>
<proteinExistence type="predicted"/>
<dbReference type="RefSeq" id="WP_252848946.1">
    <property type="nucleotide sequence ID" value="NZ_BAPW01000023.1"/>
</dbReference>
<dbReference type="EMBL" id="JAMXQU010000003">
    <property type="protein sequence ID" value="MCO6159553.1"/>
    <property type="molecule type" value="Genomic_DNA"/>
</dbReference>
<feature type="chain" id="PRO_5046820528" evidence="1">
    <location>
        <begin position="31"/>
        <end position="304"/>
    </location>
</feature>
<sequence>MNNPILTPMKHAAAASLVALLALGPLSGHAWADAIPASCMSTSSSSRTMGAASLAMTGYNATLSGNSAHLTVQQLTARDRNEHFTLPNLRDANALISFGLLKLVHNGSPAGCKGVDGRPALATLRQALHKGAVAELSWNKVSLSEGSTTYTADRLNATLRAGQTPGSVEIIYAASGLGAPGGSALPHTLHTTVTIPEDMLDSSHTPNGRITITALNALWAKGQLDGNGWVTPGRSAGTSEGELHLAITDLSDLLATIRPVLPTGVSTALSVAQFMGHRDGNRVTWDLTLSNGTLKVNSIPIPVN</sequence>
<feature type="signal peptide" evidence="1">
    <location>
        <begin position="1"/>
        <end position="30"/>
    </location>
</feature>
<dbReference type="InterPro" id="IPR018666">
    <property type="entry name" value="DUF2125"/>
</dbReference>
<evidence type="ECO:0000313" key="2">
    <source>
        <dbReference type="EMBL" id="MCO6159553.1"/>
    </source>
</evidence>
<accession>A0ABT1CH78</accession>
<comment type="caution">
    <text evidence="2">The sequence shown here is derived from an EMBL/GenBank/DDBJ whole genome shotgun (WGS) entry which is preliminary data.</text>
</comment>
<name>A0ABT1CH78_9PROT</name>
<gene>
    <name evidence="2" type="ORF">NF685_05845</name>
</gene>
<protein>
    <submittedName>
        <fullName evidence="2">DUF2125 domain-containing protein</fullName>
    </submittedName>
</protein>
<organism evidence="2 3">
    <name type="scientific">Asaia lannensis NBRC 102526</name>
    <dbReference type="NCBI Taxonomy" id="1307926"/>
    <lineage>
        <taxon>Bacteria</taxon>
        <taxon>Pseudomonadati</taxon>
        <taxon>Pseudomonadota</taxon>
        <taxon>Alphaproteobacteria</taxon>
        <taxon>Acetobacterales</taxon>
        <taxon>Acetobacteraceae</taxon>
        <taxon>Asaia</taxon>
    </lineage>
</organism>
<keyword evidence="3" id="KW-1185">Reference proteome</keyword>